<dbReference type="PROSITE" id="PS51725">
    <property type="entry name" value="ABM"/>
    <property type="match status" value="2"/>
</dbReference>
<dbReference type="InterPro" id="IPR007138">
    <property type="entry name" value="ABM_dom"/>
</dbReference>
<keyword evidence="5" id="KW-1185">Reference proteome</keyword>
<evidence type="ECO:0000256" key="2">
    <source>
        <dbReference type="SAM" id="SignalP"/>
    </source>
</evidence>
<protein>
    <recommendedName>
        <fullName evidence="3">ABM domain-containing protein</fullName>
    </recommendedName>
</protein>
<reference evidence="4" key="1">
    <citation type="submission" date="2023-08" db="EMBL/GenBank/DDBJ databases">
        <authorList>
            <person name="Audoor S."/>
            <person name="Bilcke G."/>
        </authorList>
    </citation>
    <scope>NUCLEOTIDE SEQUENCE</scope>
</reference>
<dbReference type="PANTHER" id="PTHR34474:SF2">
    <property type="entry name" value="SIGNAL TRANSDUCTION PROTEIN TRAP"/>
    <property type="match status" value="1"/>
</dbReference>
<evidence type="ECO:0000313" key="4">
    <source>
        <dbReference type="EMBL" id="CAJ1950166.1"/>
    </source>
</evidence>
<feature type="domain" description="ABM" evidence="3">
    <location>
        <begin position="217"/>
        <end position="317"/>
    </location>
</feature>
<organism evidence="4 5">
    <name type="scientific">Cylindrotheca closterium</name>
    <dbReference type="NCBI Taxonomy" id="2856"/>
    <lineage>
        <taxon>Eukaryota</taxon>
        <taxon>Sar</taxon>
        <taxon>Stramenopiles</taxon>
        <taxon>Ochrophyta</taxon>
        <taxon>Bacillariophyta</taxon>
        <taxon>Bacillariophyceae</taxon>
        <taxon>Bacillariophycidae</taxon>
        <taxon>Bacillariales</taxon>
        <taxon>Bacillariaceae</taxon>
        <taxon>Cylindrotheca</taxon>
    </lineage>
</organism>
<proteinExistence type="predicted"/>
<dbReference type="InterPro" id="IPR050404">
    <property type="entry name" value="Heme-degrading_MO"/>
</dbReference>
<evidence type="ECO:0000313" key="5">
    <source>
        <dbReference type="Proteomes" id="UP001295423"/>
    </source>
</evidence>
<keyword evidence="2" id="KW-0732">Signal</keyword>
<comment type="caution">
    <text evidence="4">The sequence shown here is derived from an EMBL/GenBank/DDBJ whole genome shotgun (WGS) entry which is preliminary data.</text>
</comment>
<feature type="region of interest" description="Disordered" evidence="1">
    <location>
        <begin position="294"/>
        <end position="330"/>
    </location>
</feature>
<feature type="domain" description="ABM" evidence="3">
    <location>
        <begin position="62"/>
        <end position="170"/>
    </location>
</feature>
<evidence type="ECO:0000259" key="3">
    <source>
        <dbReference type="PROSITE" id="PS51725"/>
    </source>
</evidence>
<dbReference type="SUPFAM" id="SSF54909">
    <property type="entry name" value="Dimeric alpha+beta barrel"/>
    <property type="match status" value="2"/>
</dbReference>
<dbReference type="Pfam" id="PF03992">
    <property type="entry name" value="ABM"/>
    <property type="match status" value="2"/>
</dbReference>
<feature type="chain" id="PRO_5042180749" description="ABM domain-containing protein" evidence="2">
    <location>
        <begin position="24"/>
        <end position="346"/>
    </location>
</feature>
<evidence type="ECO:0000256" key="1">
    <source>
        <dbReference type="SAM" id="MobiDB-lite"/>
    </source>
</evidence>
<feature type="compositionally biased region" description="Basic and acidic residues" evidence="1">
    <location>
        <begin position="307"/>
        <end position="316"/>
    </location>
</feature>
<gene>
    <name evidence="4" type="ORF">CYCCA115_LOCUS12455</name>
</gene>
<name>A0AAD2JH30_9STRA</name>
<accession>A0AAD2JH30</accession>
<dbReference type="Gene3D" id="3.30.70.100">
    <property type="match status" value="2"/>
</dbReference>
<feature type="signal peptide" evidence="2">
    <location>
        <begin position="1"/>
        <end position="23"/>
    </location>
</feature>
<dbReference type="EMBL" id="CAKOGP040001759">
    <property type="protein sequence ID" value="CAJ1950166.1"/>
    <property type="molecule type" value="Genomic_DNA"/>
</dbReference>
<feature type="compositionally biased region" description="Pro residues" evidence="1">
    <location>
        <begin position="318"/>
        <end position="330"/>
    </location>
</feature>
<sequence length="346" mass="38252">MMENKKFLFSLFAFIATLTSTRGFAFQAPSLRNLDFASSLCSTASDSDVAVTEKGLLKRDRYVATNRFAVRQGKAAKFEKRWATRKSKLASLQGFKYFHLMRRVTINEEDGTAVYDEGTDDGMQQGNYVSFTIWEKKSDFGAWRSGEAFKEAHGGTSIGAFVSTMVSSAMVLKGAPRPAFYDGLLQQSSKPEALPTIVDGWRSVEADGVSTLPAECFVACNQFFVPPENASAFEQRWANRESRLKDCEGFVSFSMLRRDGQAKGHGTSPMDESEPTYLSTTIWKDQASFQKWRQGSAFQKAHGGGPPKDKKDESEKPAAPPAPLWAKPPQPVFYEGTLVISSEEGA</sequence>
<dbReference type="Proteomes" id="UP001295423">
    <property type="component" value="Unassembled WGS sequence"/>
</dbReference>
<dbReference type="PANTHER" id="PTHR34474">
    <property type="entry name" value="SIGNAL TRANSDUCTION PROTEIN TRAP"/>
    <property type="match status" value="1"/>
</dbReference>
<dbReference type="InterPro" id="IPR011008">
    <property type="entry name" value="Dimeric_a/b-barrel"/>
</dbReference>
<dbReference type="AlphaFoldDB" id="A0AAD2JH30"/>